<reference evidence="3" key="5">
    <citation type="journal article" date="2021" name="G3 (Bethesda)">
        <title>Aegilops tauschii genome assembly Aet v5.0 features greater sequence contiguity and improved annotation.</title>
        <authorList>
            <person name="Wang L."/>
            <person name="Zhu T."/>
            <person name="Rodriguez J.C."/>
            <person name="Deal K.R."/>
            <person name="Dubcovsky J."/>
            <person name="McGuire P.E."/>
            <person name="Lux T."/>
            <person name="Spannagl M."/>
            <person name="Mayer K.F.X."/>
            <person name="Baldrich P."/>
            <person name="Meyers B.C."/>
            <person name="Huo N."/>
            <person name="Gu Y.Q."/>
            <person name="Zhou H."/>
            <person name="Devos K.M."/>
            <person name="Bennetzen J.L."/>
            <person name="Unver T."/>
            <person name="Budak H."/>
            <person name="Gulick P.J."/>
            <person name="Galiba G."/>
            <person name="Kalapos B."/>
            <person name="Nelson D.R."/>
            <person name="Li P."/>
            <person name="You F.M."/>
            <person name="Luo M.C."/>
            <person name="Dvorak J."/>
        </authorList>
    </citation>
    <scope>NUCLEOTIDE SEQUENCE [LARGE SCALE GENOMIC DNA]</scope>
    <source>
        <strain evidence="3">cv. AL8/78</strain>
    </source>
</reference>
<protein>
    <recommendedName>
        <fullName evidence="2">START domain-containing protein</fullName>
    </recommendedName>
</protein>
<dbReference type="Gramene" id="AET2Gv20020100.8">
    <property type="protein sequence ID" value="AET2Gv20020100.8"/>
    <property type="gene ID" value="AET2Gv20020100"/>
</dbReference>
<dbReference type="AlphaFoldDB" id="A0A453A834"/>
<dbReference type="InterPro" id="IPR023393">
    <property type="entry name" value="START-like_dom_sf"/>
</dbReference>
<dbReference type="Proteomes" id="UP000015105">
    <property type="component" value="Chromosome 2D"/>
</dbReference>
<comment type="subcellular location">
    <subcellularLocation>
        <location evidence="1">Nucleus</location>
    </subcellularLocation>
</comment>
<dbReference type="InterPro" id="IPR051213">
    <property type="entry name" value="START_lipid_transfer"/>
</dbReference>
<keyword evidence="4" id="KW-1185">Reference proteome</keyword>
<reference evidence="3" key="3">
    <citation type="journal article" date="2017" name="Nature">
        <title>Genome sequence of the progenitor of the wheat D genome Aegilops tauschii.</title>
        <authorList>
            <person name="Luo M.C."/>
            <person name="Gu Y.Q."/>
            <person name="Puiu D."/>
            <person name="Wang H."/>
            <person name="Twardziok S.O."/>
            <person name="Deal K.R."/>
            <person name="Huo N."/>
            <person name="Zhu T."/>
            <person name="Wang L."/>
            <person name="Wang Y."/>
            <person name="McGuire P.E."/>
            <person name="Liu S."/>
            <person name="Long H."/>
            <person name="Ramasamy R.K."/>
            <person name="Rodriguez J.C."/>
            <person name="Van S.L."/>
            <person name="Yuan L."/>
            <person name="Wang Z."/>
            <person name="Xia Z."/>
            <person name="Xiao L."/>
            <person name="Anderson O.D."/>
            <person name="Ouyang S."/>
            <person name="Liang Y."/>
            <person name="Zimin A.V."/>
            <person name="Pertea G."/>
            <person name="Qi P."/>
            <person name="Bennetzen J.L."/>
            <person name="Dai X."/>
            <person name="Dawson M.W."/>
            <person name="Muller H.G."/>
            <person name="Kugler K."/>
            <person name="Rivarola-Duarte L."/>
            <person name="Spannagl M."/>
            <person name="Mayer K.F.X."/>
            <person name="Lu F.H."/>
            <person name="Bevan M.W."/>
            <person name="Leroy P."/>
            <person name="Li P."/>
            <person name="You F.M."/>
            <person name="Sun Q."/>
            <person name="Liu Z."/>
            <person name="Lyons E."/>
            <person name="Wicker T."/>
            <person name="Salzberg S.L."/>
            <person name="Devos K.M."/>
            <person name="Dvorak J."/>
        </authorList>
    </citation>
    <scope>NUCLEOTIDE SEQUENCE [LARGE SCALE GENOMIC DNA]</scope>
    <source>
        <strain evidence="3">cv. AL8/78</strain>
    </source>
</reference>
<evidence type="ECO:0000313" key="3">
    <source>
        <dbReference type="EnsemblPlants" id="AET2Gv20020100.3"/>
    </source>
</evidence>
<name>A0A453A834_AEGTS</name>
<dbReference type="EnsemblPlants" id="AET2Gv20020100.8">
    <property type="protein sequence ID" value="AET2Gv20020100.8"/>
    <property type="gene ID" value="AET2Gv20020100"/>
</dbReference>
<dbReference type="PROSITE" id="PS50848">
    <property type="entry name" value="START"/>
    <property type="match status" value="1"/>
</dbReference>
<evidence type="ECO:0000256" key="1">
    <source>
        <dbReference type="ARBA" id="ARBA00004123"/>
    </source>
</evidence>
<evidence type="ECO:0000313" key="4">
    <source>
        <dbReference type="Proteomes" id="UP000015105"/>
    </source>
</evidence>
<dbReference type="GO" id="GO:0005737">
    <property type="term" value="C:cytoplasm"/>
    <property type="evidence" value="ECO:0007669"/>
    <property type="project" value="UniProtKB-ARBA"/>
</dbReference>
<dbReference type="Gramene" id="AET2Gv20020100.3">
    <property type="protein sequence ID" value="AET2Gv20020100.3"/>
    <property type="gene ID" value="AET2Gv20020100"/>
</dbReference>
<dbReference type="PANTHER" id="PTHR19308:SF39">
    <property type="entry name" value="PHOSPHATIDYLCHOLINE TRANSFER PROTEIN"/>
    <property type="match status" value="1"/>
</dbReference>
<dbReference type="Gene3D" id="3.30.530.20">
    <property type="match status" value="1"/>
</dbReference>
<dbReference type="SUPFAM" id="SSF55961">
    <property type="entry name" value="Bet v1-like"/>
    <property type="match status" value="1"/>
</dbReference>
<evidence type="ECO:0000259" key="2">
    <source>
        <dbReference type="PROSITE" id="PS50848"/>
    </source>
</evidence>
<accession>A0A453A834</accession>
<reference evidence="4" key="2">
    <citation type="journal article" date="2017" name="Nat. Plants">
        <title>The Aegilops tauschii genome reveals multiple impacts of transposons.</title>
        <authorList>
            <person name="Zhao G."/>
            <person name="Zou C."/>
            <person name="Li K."/>
            <person name="Wang K."/>
            <person name="Li T."/>
            <person name="Gao L."/>
            <person name="Zhang X."/>
            <person name="Wang H."/>
            <person name="Yang Z."/>
            <person name="Liu X."/>
            <person name="Jiang W."/>
            <person name="Mao L."/>
            <person name="Kong X."/>
            <person name="Jiao Y."/>
            <person name="Jia J."/>
        </authorList>
    </citation>
    <scope>NUCLEOTIDE SEQUENCE [LARGE SCALE GENOMIC DNA]</scope>
    <source>
        <strain evidence="4">cv. AL8/78</strain>
    </source>
</reference>
<proteinExistence type="predicted"/>
<dbReference type="GO" id="GO:0005634">
    <property type="term" value="C:nucleus"/>
    <property type="evidence" value="ECO:0007669"/>
    <property type="project" value="UniProtKB-SubCell"/>
</dbReference>
<reference evidence="3" key="4">
    <citation type="submission" date="2019-03" db="UniProtKB">
        <authorList>
            <consortium name="EnsemblPlants"/>
        </authorList>
    </citation>
    <scope>IDENTIFICATION</scope>
</reference>
<sequence length="221" mass="24577">MSVLADMLAEVFREPTLAGVARELATLAAPLWLAALVGLLIGWAWRPRWAAAVAGHQQPVLAAAAAAQAPAQPSLTQATAADHLAVVPRAKAASSVAPVEEELAVSTPDLMHLRRVVEEKDGGPAWTHMMDRTLPTFRYQAWKREPQNGPPQYRSSTIFEDASPDVVRDFFWDDDFRISNTWDDMLLEHETLEECAKTGTMVVRWVRKVSHLRDIPPWQPL</sequence>
<reference evidence="4" key="1">
    <citation type="journal article" date="2014" name="Science">
        <title>Ancient hybridizations among the ancestral genomes of bread wheat.</title>
        <authorList>
            <consortium name="International Wheat Genome Sequencing Consortium,"/>
            <person name="Marcussen T."/>
            <person name="Sandve S.R."/>
            <person name="Heier L."/>
            <person name="Spannagl M."/>
            <person name="Pfeifer M."/>
            <person name="Jakobsen K.S."/>
            <person name="Wulff B.B."/>
            <person name="Steuernagel B."/>
            <person name="Mayer K.F."/>
            <person name="Olsen O.A."/>
        </authorList>
    </citation>
    <scope>NUCLEOTIDE SEQUENCE [LARGE SCALE GENOMIC DNA]</scope>
    <source>
        <strain evidence="4">cv. AL8/78</strain>
    </source>
</reference>
<feature type="domain" description="START" evidence="2">
    <location>
        <begin position="124"/>
        <end position="221"/>
    </location>
</feature>
<dbReference type="EnsemblPlants" id="AET2Gv20020100.3">
    <property type="protein sequence ID" value="AET2Gv20020100.3"/>
    <property type="gene ID" value="AET2Gv20020100"/>
</dbReference>
<dbReference type="InterPro" id="IPR002913">
    <property type="entry name" value="START_lipid-bd_dom"/>
</dbReference>
<dbReference type="PANTHER" id="PTHR19308">
    <property type="entry name" value="PHOSPHATIDYLCHOLINE TRANSFER PROTEIN"/>
    <property type="match status" value="1"/>
</dbReference>
<dbReference type="GO" id="GO:0008289">
    <property type="term" value="F:lipid binding"/>
    <property type="evidence" value="ECO:0007669"/>
    <property type="project" value="InterPro"/>
</dbReference>
<organism evidence="3 4">
    <name type="scientific">Aegilops tauschii subsp. strangulata</name>
    <name type="common">Goatgrass</name>
    <dbReference type="NCBI Taxonomy" id="200361"/>
    <lineage>
        <taxon>Eukaryota</taxon>
        <taxon>Viridiplantae</taxon>
        <taxon>Streptophyta</taxon>
        <taxon>Embryophyta</taxon>
        <taxon>Tracheophyta</taxon>
        <taxon>Spermatophyta</taxon>
        <taxon>Magnoliopsida</taxon>
        <taxon>Liliopsida</taxon>
        <taxon>Poales</taxon>
        <taxon>Poaceae</taxon>
        <taxon>BOP clade</taxon>
        <taxon>Pooideae</taxon>
        <taxon>Triticodae</taxon>
        <taxon>Triticeae</taxon>
        <taxon>Triticinae</taxon>
        <taxon>Aegilops</taxon>
    </lineage>
</organism>